<dbReference type="SUPFAM" id="SSF53901">
    <property type="entry name" value="Thiolase-like"/>
    <property type="match status" value="2"/>
</dbReference>
<gene>
    <name evidence="7" type="ORF">Saso_57740</name>
</gene>
<dbReference type="CDD" id="cd00751">
    <property type="entry name" value="thiolase"/>
    <property type="match status" value="1"/>
</dbReference>
<dbReference type="NCBIfam" id="NF006090">
    <property type="entry name" value="PRK08242.1"/>
    <property type="match status" value="1"/>
</dbReference>
<protein>
    <recommendedName>
        <fullName evidence="9">Acetyl-CoA acetyltransferase</fullName>
    </recommendedName>
</protein>
<reference evidence="8" key="1">
    <citation type="submission" date="2023-07" db="EMBL/GenBank/DDBJ databases">
        <title>Whole genome shotgun sequence of Streptomyces cacaoi subsp. asoensis NBRC 13813.</title>
        <authorList>
            <person name="Komaki H."/>
            <person name="Tamura T."/>
        </authorList>
    </citation>
    <scope>NUCLEOTIDE SEQUENCE [LARGE SCALE GENOMIC DNA]</scope>
    <source>
        <strain evidence="8">NBRC 13813</strain>
    </source>
</reference>
<evidence type="ECO:0000256" key="2">
    <source>
        <dbReference type="ARBA" id="ARBA00022679"/>
    </source>
</evidence>
<keyword evidence="3" id="KW-0012">Acyltransferase</keyword>
<dbReference type="PROSITE" id="PS00737">
    <property type="entry name" value="THIOLASE_2"/>
    <property type="match status" value="1"/>
</dbReference>
<dbReference type="Gene3D" id="3.40.50.10540">
    <property type="entry name" value="Crotonobetainyl-coa:carnitine coa-transferase, domain 1"/>
    <property type="match status" value="1"/>
</dbReference>
<dbReference type="InterPro" id="IPR044855">
    <property type="entry name" value="CoA-Trfase_III_dom3_sf"/>
</dbReference>
<evidence type="ECO:0000259" key="5">
    <source>
        <dbReference type="Pfam" id="PF00108"/>
    </source>
</evidence>
<dbReference type="PANTHER" id="PTHR43365">
    <property type="entry name" value="BLR7806 PROTEIN"/>
    <property type="match status" value="1"/>
</dbReference>
<dbReference type="EMBL" id="BNEB01000005">
    <property type="protein sequence ID" value="GHI64124.1"/>
    <property type="molecule type" value="Genomic_DNA"/>
</dbReference>
<dbReference type="PROSITE" id="PS00099">
    <property type="entry name" value="THIOLASE_3"/>
    <property type="match status" value="1"/>
</dbReference>
<dbReference type="PANTHER" id="PTHR43365:SF1">
    <property type="entry name" value="ACETYL-COA C-ACYLTRANSFERASE"/>
    <property type="match status" value="1"/>
</dbReference>
<name>A0ABQ3S7Q3_9ACTN</name>
<dbReference type="InterPro" id="IPR003673">
    <property type="entry name" value="CoA-Trfase_fam_III"/>
</dbReference>
<feature type="compositionally biased region" description="Basic and acidic residues" evidence="4">
    <location>
        <begin position="396"/>
        <end position="405"/>
    </location>
</feature>
<evidence type="ECO:0000313" key="7">
    <source>
        <dbReference type="EMBL" id="GHI64124.1"/>
    </source>
</evidence>
<dbReference type="InterPro" id="IPR002155">
    <property type="entry name" value="Thiolase"/>
</dbReference>
<evidence type="ECO:0000313" key="8">
    <source>
        <dbReference type="Proteomes" id="UP000649259"/>
    </source>
</evidence>
<feature type="domain" description="Thiolase N-terminal" evidence="5">
    <location>
        <begin position="422"/>
        <end position="647"/>
    </location>
</feature>
<feature type="domain" description="Thiolase C-terminal" evidence="6">
    <location>
        <begin position="698"/>
        <end position="819"/>
    </location>
</feature>
<comment type="caution">
    <text evidence="7">The sequence shown here is derived from an EMBL/GenBank/DDBJ whole genome shotgun (WGS) entry which is preliminary data.</text>
</comment>
<dbReference type="Proteomes" id="UP000649259">
    <property type="component" value="Unassembled WGS sequence"/>
</dbReference>
<dbReference type="Pfam" id="PF02803">
    <property type="entry name" value="Thiolase_C"/>
    <property type="match status" value="1"/>
</dbReference>
<dbReference type="Pfam" id="PF00108">
    <property type="entry name" value="Thiolase_N"/>
    <property type="match status" value="1"/>
</dbReference>
<organism evidence="7 8">
    <name type="scientific">Streptomyces asoensis</name>
    <dbReference type="NCBI Taxonomy" id="249586"/>
    <lineage>
        <taxon>Bacteria</taxon>
        <taxon>Bacillati</taxon>
        <taxon>Actinomycetota</taxon>
        <taxon>Actinomycetes</taxon>
        <taxon>Kitasatosporales</taxon>
        <taxon>Streptomycetaceae</taxon>
        <taxon>Streptomyces</taxon>
    </lineage>
</organism>
<dbReference type="Gene3D" id="3.40.47.10">
    <property type="match status" value="2"/>
</dbReference>
<dbReference type="InterPro" id="IPR016039">
    <property type="entry name" value="Thiolase-like"/>
</dbReference>
<feature type="region of interest" description="Disordered" evidence="4">
    <location>
        <begin position="391"/>
        <end position="417"/>
    </location>
</feature>
<accession>A0ABQ3S7Q3</accession>
<dbReference type="InterPro" id="IPR020616">
    <property type="entry name" value="Thiolase_N"/>
</dbReference>
<keyword evidence="8" id="KW-1185">Reference proteome</keyword>
<dbReference type="Gene3D" id="3.30.1540.10">
    <property type="entry name" value="formyl-coa transferase, domain 3"/>
    <property type="match status" value="1"/>
</dbReference>
<dbReference type="InterPro" id="IPR020610">
    <property type="entry name" value="Thiolase_AS"/>
</dbReference>
<dbReference type="NCBIfam" id="TIGR01930">
    <property type="entry name" value="AcCoA-C-Actrans"/>
    <property type="match status" value="1"/>
</dbReference>
<evidence type="ECO:0008006" key="9">
    <source>
        <dbReference type="Google" id="ProtNLM"/>
    </source>
</evidence>
<dbReference type="SUPFAM" id="SSF89796">
    <property type="entry name" value="CoA-transferase family III (CaiB/BaiF)"/>
    <property type="match status" value="1"/>
</dbReference>
<dbReference type="Pfam" id="PF02515">
    <property type="entry name" value="CoA_transf_3"/>
    <property type="match status" value="1"/>
</dbReference>
<comment type="similarity">
    <text evidence="1">Belongs to the thiolase-like superfamily. Thiolase family.</text>
</comment>
<evidence type="ECO:0000259" key="6">
    <source>
        <dbReference type="Pfam" id="PF02803"/>
    </source>
</evidence>
<keyword evidence="2" id="KW-0808">Transferase</keyword>
<dbReference type="InterPro" id="IPR020617">
    <property type="entry name" value="Thiolase_C"/>
</dbReference>
<proteinExistence type="inferred from homology"/>
<evidence type="ECO:0000256" key="3">
    <source>
        <dbReference type="ARBA" id="ARBA00023315"/>
    </source>
</evidence>
<evidence type="ECO:0000256" key="1">
    <source>
        <dbReference type="ARBA" id="ARBA00010982"/>
    </source>
</evidence>
<sequence length="820" mass="85744">MTTGRTAGHGPLTGVRVVELAGIGPGPFAAMLLADLGADVVRVDRPGGTALSIDPAHDVTNRNKRSVIIDLKAPDGPARVLDLAARADVLIEGNRPGVAERLGVGPRECHARNPRLVYGRMTGWGQDGPLADRAGHDVSYIAVTGALGLIGAPDRPPPVPANLLGDYAGGSLYLVVGVLAALHHARGSGVGQVVDAAIVDGTAHLSAMIHGMLSAGGWQDRRGANLLDGGCPYYGTYETADGGYMAVGALEPRFYDRFTDLLGLADVRDARTDWTRWGELREAVAARFATRTRDEWTAVFEGTDACVAPVLSLREAPHHPHLAARGTFTEHGGITQPAPAPRFSATPTAVRTAPALPGAHTREVADDWDVPALAADPLERACARTTATTATTAVKDLPHRGDRPRPARPTLPKGPSVSTEAYVYDAIRTPRGRGKADGGLHGTKPIDLVVGLIHELRGRFPGLDPAAIDDIVLGVVGPVGDQGSDIARIAALAAGLPDTVAGVQENRFCASGLEAVNLAATKVRSGWEDLVLAGGVESMSRVPMASDGGAWFNDPMTNLSVNFVPQGIGADLIATVEGFSRRDVDEYAALSQERAATAWKEGRFDRSVVPVKDRSGLVVLDHDEHPRPGTTADSLGRLKPSFADIGELGGFDAVALQKYHWVEKIDHVHHAGNSSGIVDGASLVAIGSKEVGERYGLTPRARIVSAAVSGSEPTIMLTGPAPATRKALAKAGLTIDDIDLVEINEAFAAVVLRFVKDMGLSLDKVNVNGGAIALGHPLGATGAMILGTLVDELERRDKRYGLATLCVGGGMGIATVVERV</sequence>
<dbReference type="InterPro" id="IPR023606">
    <property type="entry name" value="CoA-Trfase_III_dom_1_sf"/>
</dbReference>
<dbReference type="InterPro" id="IPR020613">
    <property type="entry name" value="Thiolase_CS"/>
</dbReference>
<evidence type="ECO:0000256" key="4">
    <source>
        <dbReference type="SAM" id="MobiDB-lite"/>
    </source>
</evidence>